<dbReference type="InterPro" id="IPR012910">
    <property type="entry name" value="Plug_dom"/>
</dbReference>
<dbReference type="SUPFAM" id="SSF49464">
    <property type="entry name" value="Carboxypeptidase regulatory domain-like"/>
    <property type="match status" value="1"/>
</dbReference>
<dbReference type="Proteomes" id="UP000233618">
    <property type="component" value="Unassembled WGS sequence"/>
</dbReference>
<evidence type="ECO:0000313" key="13">
    <source>
        <dbReference type="EMBL" id="PKQ67584.1"/>
    </source>
</evidence>
<dbReference type="EMBL" id="MVDE01000008">
    <property type="protein sequence ID" value="PKQ67584.1"/>
    <property type="molecule type" value="Genomic_DNA"/>
</dbReference>
<dbReference type="InterPro" id="IPR023997">
    <property type="entry name" value="TonB-dep_OMP_SusC/RagA_CS"/>
</dbReference>
<dbReference type="InterPro" id="IPR039426">
    <property type="entry name" value="TonB-dep_rcpt-like"/>
</dbReference>
<accession>A0A2N3IB52</accession>
<comment type="caution">
    <text evidence="13">The sequence shown here is derived from an EMBL/GenBank/DDBJ whole genome shotgun (WGS) entry which is preliminary data.</text>
</comment>
<dbReference type="InterPro" id="IPR000531">
    <property type="entry name" value="Beta-barrel_TonB"/>
</dbReference>
<reference evidence="13 14" key="1">
    <citation type="journal article" date="2017" name="Front. Microbiol.">
        <title>Labilibaculum manganireducens gen. nov., sp. nov. and Labilibaculum filiforme sp. nov., Novel Bacteroidetes Isolated from Subsurface Sediments of the Baltic Sea.</title>
        <authorList>
            <person name="Vandieken V."/>
            <person name="Marshall I.P."/>
            <person name="Niemann H."/>
            <person name="Engelen B."/>
            <person name="Cypionka H."/>
        </authorList>
    </citation>
    <scope>NUCLEOTIDE SEQUENCE [LARGE SCALE GENOMIC DNA]</scope>
    <source>
        <strain evidence="13 14">59.10-2M</strain>
    </source>
</reference>
<dbReference type="Pfam" id="PF07715">
    <property type="entry name" value="Plug"/>
    <property type="match status" value="1"/>
</dbReference>
<dbReference type="InterPro" id="IPR023996">
    <property type="entry name" value="TonB-dep_OMP_SusC/RagA"/>
</dbReference>
<evidence type="ECO:0000256" key="2">
    <source>
        <dbReference type="ARBA" id="ARBA00022448"/>
    </source>
</evidence>
<evidence type="ECO:0000256" key="6">
    <source>
        <dbReference type="ARBA" id="ARBA00023136"/>
    </source>
</evidence>
<organism evidence="13 14">
    <name type="scientific">Labilibaculum manganireducens</name>
    <dbReference type="NCBI Taxonomy" id="1940525"/>
    <lineage>
        <taxon>Bacteria</taxon>
        <taxon>Pseudomonadati</taxon>
        <taxon>Bacteroidota</taxon>
        <taxon>Bacteroidia</taxon>
        <taxon>Marinilabiliales</taxon>
        <taxon>Marinifilaceae</taxon>
        <taxon>Labilibaculum</taxon>
    </lineage>
</organism>
<keyword evidence="7 8" id="KW-0998">Cell outer membrane</keyword>
<feature type="domain" description="TonB-dependent receptor-like beta-barrel" evidence="11">
    <location>
        <begin position="454"/>
        <end position="1001"/>
    </location>
</feature>
<keyword evidence="5 9" id="KW-0798">TonB box</keyword>
<keyword evidence="14" id="KW-1185">Reference proteome</keyword>
<protein>
    <submittedName>
        <fullName evidence="13">SusC/RagA family TonB-linked outer membrane protein</fullName>
    </submittedName>
</protein>
<dbReference type="AlphaFoldDB" id="A0A2N3IB52"/>
<evidence type="ECO:0000256" key="9">
    <source>
        <dbReference type="RuleBase" id="RU003357"/>
    </source>
</evidence>
<evidence type="ECO:0000259" key="11">
    <source>
        <dbReference type="Pfam" id="PF00593"/>
    </source>
</evidence>
<sequence length="1042" mass="113511">MKKTVLFLVLALFCLQSFAQKHAVTGIVASAEDGIPLPFASVVIKGTTIGTTTDMNGKYQIEISNDGILVFSLIGFSSQEIVVGNNSEMNVILNVETTGLDEVIVVGYGVQKKSVLTASIAKVSADDLGNIAPVRIDNALKGLASGVTVTSSSGQPGASSQVRIRGIGTINNSDPLYIVDGMPIDGGIDYLNPSDIQSVEVLKDAASGAVYGARAANGVILITTKSGGKGKISVKYDFSRGWQSKWNKRDVLNAQQYALLINEGLVNSGETARYDNPYALGRGTDWQDMVFYDNAPVENHQLSVSGGSDKVLYYFSAGYYKQDGIVGGNFDRSNYERISLRSNTTYHLLDNMNRNFLNKLTVGINVAYSRINSKGIGTNSEYGSALGGAISFSPLLGLYEEDQAAAAALHPTAVRDPKNGLIYTIAGDDYNEITNPVAQLALPGEENNSDKLVSSFWGELTIWDNLKIKSSFGTDLAFWGNDGWTPEYYLGKSAYSDYSKVWSSMNRGFTWQVENILSYEKSIADKHNFNVMLGQSAKKTTGRGLGGSNKFMVEENGDKANIDFTTGTAANGDQTVGGGAWSPHTLASMFARLSYNFSERYMFQATIRRDGSSNFGPGKKYGVFSSISLGWNITNEAFMESRPEWLTSSKLRASWGKNGNENIGAFGYTALTSTGNNYAFGPGNGTLVNGTKASGLANTSLAWEESEQTDIGLDLVFLNSALTFTVDYYEKKTNGMLMTMSIPSYVGESKPTGNVGDMKNWGIEFDLGYRFKLGDFNFSIRGNASYLENELVNLGNADGFANYDSYANVGTISRAENSMPFPYFYGYKTAGIFQNYAEINSHVNNEGGLIQANAVPGDVRFVDLNGDGSIGDDDRTMIGKGMPDWTYGINFGIDFKGFDFSMMLQGTVGNDIYDATRRTDLRYINLPAYMLDRWIGEGTSNTIPRFSFSDNNGNWLSSDLYVKDGDYMRIKNVTLGYTLPKNIVNKAFVNSLRFYVAAENLFTFTKYDGFDPEISSGGTSLGIDRGIYPQARTYTVGLNLSF</sequence>
<evidence type="ECO:0000256" key="1">
    <source>
        <dbReference type="ARBA" id="ARBA00004571"/>
    </source>
</evidence>
<comment type="similarity">
    <text evidence="8 9">Belongs to the TonB-dependent receptor family.</text>
</comment>
<evidence type="ECO:0000256" key="10">
    <source>
        <dbReference type="SAM" id="SignalP"/>
    </source>
</evidence>
<dbReference type="Pfam" id="PF13715">
    <property type="entry name" value="CarbopepD_reg_2"/>
    <property type="match status" value="1"/>
</dbReference>
<proteinExistence type="inferred from homology"/>
<comment type="subcellular location">
    <subcellularLocation>
        <location evidence="1 8">Cell outer membrane</location>
        <topology evidence="1 8">Multi-pass membrane protein</topology>
    </subcellularLocation>
</comment>
<dbReference type="SUPFAM" id="SSF56935">
    <property type="entry name" value="Porins"/>
    <property type="match status" value="1"/>
</dbReference>
<dbReference type="NCBIfam" id="TIGR04057">
    <property type="entry name" value="SusC_RagA_signa"/>
    <property type="match status" value="1"/>
</dbReference>
<gene>
    <name evidence="13" type="ORF">BZG01_07570</name>
</gene>
<evidence type="ECO:0000256" key="4">
    <source>
        <dbReference type="ARBA" id="ARBA00022692"/>
    </source>
</evidence>
<dbReference type="PROSITE" id="PS52016">
    <property type="entry name" value="TONB_DEPENDENT_REC_3"/>
    <property type="match status" value="1"/>
</dbReference>
<feature type="domain" description="TonB-dependent receptor plug" evidence="12">
    <location>
        <begin position="116"/>
        <end position="219"/>
    </location>
</feature>
<keyword evidence="3 8" id="KW-1134">Transmembrane beta strand</keyword>
<dbReference type="Gene3D" id="2.60.40.1120">
    <property type="entry name" value="Carboxypeptidase-like, regulatory domain"/>
    <property type="match status" value="1"/>
</dbReference>
<evidence type="ECO:0000256" key="5">
    <source>
        <dbReference type="ARBA" id="ARBA00023077"/>
    </source>
</evidence>
<name>A0A2N3IB52_9BACT</name>
<feature type="chain" id="PRO_5014930461" evidence="10">
    <location>
        <begin position="20"/>
        <end position="1042"/>
    </location>
</feature>
<dbReference type="InterPro" id="IPR008969">
    <property type="entry name" value="CarboxyPept-like_regulatory"/>
</dbReference>
<dbReference type="GO" id="GO:0009279">
    <property type="term" value="C:cell outer membrane"/>
    <property type="evidence" value="ECO:0007669"/>
    <property type="project" value="UniProtKB-SubCell"/>
</dbReference>
<feature type="signal peptide" evidence="10">
    <location>
        <begin position="1"/>
        <end position="19"/>
    </location>
</feature>
<dbReference type="RefSeq" id="WP_101309218.1">
    <property type="nucleotide sequence ID" value="NZ_MVDE01000008.1"/>
</dbReference>
<dbReference type="Pfam" id="PF00593">
    <property type="entry name" value="TonB_dep_Rec_b-barrel"/>
    <property type="match status" value="1"/>
</dbReference>
<keyword evidence="6 8" id="KW-0472">Membrane</keyword>
<evidence type="ECO:0000313" key="14">
    <source>
        <dbReference type="Proteomes" id="UP000233618"/>
    </source>
</evidence>
<keyword evidence="4 8" id="KW-0812">Transmembrane</keyword>
<dbReference type="NCBIfam" id="TIGR04056">
    <property type="entry name" value="OMP_RagA_SusC"/>
    <property type="match status" value="1"/>
</dbReference>
<dbReference type="Gene3D" id="2.40.170.20">
    <property type="entry name" value="TonB-dependent receptor, beta-barrel domain"/>
    <property type="match status" value="1"/>
</dbReference>
<dbReference type="Gene3D" id="2.170.130.10">
    <property type="entry name" value="TonB-dependent receptor, plug domain"/>
    <property type="match status" value="1"/>
</dbReference>
<keyword evidence="2 8" id="KW-0813">Transport</keyword>
<keyword evidence="10" id="KW-0732">Signal</keyword>
<dbReference type="InterPro" id="IPR037066">
    <property type="entry name" value="Plug_dom_sf"/>
</dbReference>
<dbReference type="InterPro" id="IPR036942">
    <property type="entry name" value="Beta-barrel_TonB_sf"/>
</dbReference>
<evidence type="ECO:0000256" key="7">
    <source>
        <dbReference type="ARBA" id="ARBA00023237"/>
    </source>
</evidence>
<evidence type="ECO:0000256" key="8">
    <source>
        <dbReference type="PROSITE-ProRule" id="PRU01360"/>
    </source>
</evidence>
<evidence type="ECO:0000256" key="3">
    <source>
        <dbReference type="ARBA" id="ARBA00022452"/>
    </source>
</evidence>
<evidence type="ECO:0000259" key="12">
    <source>
        <dbReference type="Pfam" id="PF07715"/>
    </source>
</evidence>